<dbReference type="AlphaFoldDB" id="A0A2T8F7S3"/>
<keyword evidence="4" id="KW-1185">Reference proteome</keyword>
<name>A0A2T8F7S3_9ACTN</name>
<dbReference type="RefSeq" id="WP_116573482.1">
    <property type="nucleotide sequence ID" value="NZ_QDGZ01000007.1"/>
</dbReference>
<reference evidence="3 4" key="1">
    <citation type="submission" date="2018-04" db="EMBL/GenBank/DDBJ databases">
        <title>Genome of Nocardioides gansuensis WSJ-1.</title>
        <authorList>
            <person name="Wu S."/>
            <person name="Wang G."/>
        </authorList>
    </citation>
    <scope>NUCLEOTIDE SEQUENCE [LARGE SCALE GENOMIC DNA]</scope>
    <source>
        <strain evidence="3 4">WSJ-1</strain>
    </source>
</reference>
<organism evidence="3 4">
    <name type="scientific">Nocardioides gansuensis</name>
    <dbReference type="NCBI Taxonomy" id="2138300"/>
    <lineage>
        <taxon>Bacteria</taxon>
        <taxon>Bacillati</taxon>
        <taxon>Actinomycetota</taxon>
        <taxon>Actinomycetes</taxon>
        <taxon>Propionibacteriales</taxon>
        <taxon>Nocardioidaceae</taxon>
        <taxon>Nocardioides</taxon>
    </lineage>
</organism>
<sequence>MSYDIAFVSRAPGQGWDDALESTGSGQDASPEERARLARVLDRIEAGVQGTLGPWERYDEEDGSLVGELTDPTTGVQIGVYSSMASLSYPYWEQDDPAAFHAAVRRLVAVVAEETGMEPYDPQTGEAFDGTFEDESGLEAVRQLGADMGVPDHAAAAPVPDPTRQPPPVTTRRRRDDIVLLVIGIVVTLVALVMLAAGNRGFWTWTALVVGVVDILLGGRRLASRP</sequence>
<dbReference type="OrthoDB" id="4164936at2"/>
<feature type="transmembrane region" description="Helical" evidence="2">
    <location>
        <begin position="178"/>
        <end position="196"/>
    </location>
</feature>
<evidence type="ECO:0000313" key="4">
    <source>
        <dbReference type="Proteomes" id="UP000246018"/>
    </source>
</evidence>
<comment type="caution">
    <text evidence="3">The sequence shown here is derived from an EMBL/GenBank/DDBJ whole genome shotgun (WGS) entry which is preliminary data.</text>
</comment>
<evidence type="ECO:0000313" key="3">
    <source>
        <dbReference type="EMBL" id="PVG81717.1"/>
    </source>
</evidence>
<feature type="compositionally biased region" description="Pro residues" evidence="1">
    <location>
        <begin position="159"/>
        <end position="169"/>
    </location>
</feature>
<keyword evidence="2" id="KW-1133">Transmembrane helix</keyword>
<feature type="transmembrane region" description="Helical" evidence="2">
    <location>
        <begin position="202"/>
        <end position="219"/>
    </location>
</feature>
<keyword evidence="2" id="KW-0472">Membrane</keyword>
<keyword evidence="2" id="KW-0812">Transmembrane</keyword>
<dbReference type="EMBL" id="QDGZ01000007">
    <property type="protein sequence ID" value="PVG81717.1"/>
    <property type="molecule type" value="Genomic_DNA"/>
</dbReference>
<evidence type="ECO:0000256" key="1">
    <source>
        <dbReference type="SAM" id="MobiDB-lite"/>
    </source>
</evidence>
<dbReference type="Proteomes" id="UP000246018">
    <property type="component" value="Unassembled WGS sequence"/>
</dbReference>
<feature type="region of interest" description="Disordered" evidence="1">
    <location>
        <begin position="151"/>
        <end position="171"/>
    </location>
</feature>
<evidence type="ECO:0000256" key="2">
    <source>
        <dbReference type="SAM" id="Phobius"/>
    </source>
</evidence>
<accession>A0A2T8F7S3</accession>
<proteinExistence type="predicted"/>
<protein>
    <submittedName>
        <fullName evidence="3">Uncharacterized protein</fullName>
    </submittedName>
</protein>
<gene>
    <name evidence="3" type="ORF">DDE18_17205</name>
</gene>